<dbReference type="OrthoDB" id="9793324at2"/>
<dbReference type="EMBL" id="FQVW01000046">
    <property type="protein sequence ID" value="SHG63169.1"/>
    <property type="molecule type" value="Genomic_DNA"/>
</dbReference>
<name>A0A1M5LEM4_9BACI</name>
<sequence>MKKFALILIIFAIIFIALPNIGEGNDGSDELDFQVIPDDAIRLRILANSDNEHDQHIKRLVRDEVNTVITEWVEEIDDIDKARELLEQNVPQIREIVQETLDNAGENQNFTVEYNDSVSFPTKIYGDFLYPAGTYEAILITIGEGNGDNWWCVLFPPLCFLDFSSGISVAEASTDQAEGELVEEEEKPKIKFFLLEWLGL</sequence>
<accession>A0A1M5LEM4</accession>
<organism evidence="1 2">
    <name type="scientific">Ornithinibacillus halophilus</name>
    <dbReference type="NCBI Taxonomy" id="930117"/>
    <lineage>
        <taxon>Bacteria</taxon>
        <taxon>Bacillati</taxon>
        <taxon>Bacillota</taxon>
        <taxon>Bacilli</taxon>
        <taxon>Bacillales</taxon>
        <taxon>Bacillaceae</taxon>
        <taxon>Ornithinibacillus</taxon>
    </lineage>
</organism>
<evidence type="ECO:0000313" key="2">
    <source>
        <dbReference type="Proteomes" id="UP000183988"/>
    </source>
</evidence>
<dbReference type="NCBIfam" id="TIGR02837">
    <property type="entry name" value="spore_II_R"/>
    <property type="match status" value="1"/>
</dbReference>
<reference evidence="1 2" key="1">
    <citation type="submission" date="2016-11" db="EMBL/GenBank/DDBJ databases">
        <authorList>
            <person name="Jaros S."/>
            <person name="Januszkiewicz K."/>
            <person name="Wedrychowicz H."/>
        </authorList>
    </citation>
    <scope>NUCLEOTIDE SEQUENCE [LARGE SCALE GENOMIC DNA]</scope>
    <source>
        <strain evidence="1 2">IBRC-M 10683</strain>
    </source>
</reference>
<evidence type="ECO:0000313" key="1">
    <source>
        <dbReference type="EMBL" id="SHG63169.1"/>
    </source>
</evidence>
<proteinExistence type="predicted"/>
<dbReference type="RefSeq" id="WP_072891618.1">
    <property type="nucleotide sequence ID" value="NZ_FQVW01000046.1"/>
</dbReference>
<dbReference type="Proteomes" id="UP000183988">
    <property type="component" value="Unassembled WGS sequence"/>
</dbReference>
<dbReference type="Pfam" id="PF09551">
    <property type="entry name" value="Spore_II_R"/>
    <property type="match status" value="1"/>
</dbReference>
<dbReference type="AlphaFoldDB" id="A0A1M5LEM4"/>
<keyword evidence="2" id="KW-1185">Reference proteome</keyword>
<gene>
    <name evidence="1" type="ORF">SAMN05216225_104618</name>
</gene>
<protein>
    <submittedName>
        <fullName evidence="1">Stage II sporulation protein R</fullName>
    </submittedName>
</protein>
<dbReference type="STRING" id="930117.SAMN05216225_104618"/>
<dbReference type="InterPro" id="IPR014202">
    <property type="entry name" value="Spore_II_R"/>
</dbReference>